<dbReference type="PANTHER" id="PTHR43609:SF1">
    <property type="entry name" value="ACETYL-COA HYDROLASE"/>
    <property type="match status" value="1"/>
</dbReference>
<dbReference type="GO" id="GO:0003986">
    <property type="term" value="F:acetyl-CoA hydrolase activity"/>
    <property type="evidence" value="ECO:0007669"/>
    <property type="project" value="TreeGrafter"/>
</dbReference>
<comment type="caution">
    <text evidence="1">The sequence shown here is derived from an EMBL/GenBank/DDBJ whole genome shotgun (WGS) entry which is preliminary data.</text>
</comment>
<dbReference type="AlphaFoldDB" id="A0A8H5FSL3"/>
<dbReference type="SUPFAM" id="SSF100950">
    <property type="entry name" value="NagB/RpiA/CoA transferase-like"/>
    <property type="match status" value="1"/>
</dbReference>
<dbReference type="PANTHER" id="PTHR43609">
    <property type="entry name" value="ACETYL-COA HYDROLASE"/>
    <property type="match status" value="1"/>
</dbReference>
<dbReference type="Proteomes" id="UP000559027">
    <property type="component" value="Unassembled WGS sequence"/>
</dbReference>
<protein>
    <submittedName>
        <fullName evidence="1">Uncharacterized protein</fullName>
    </submittedName>
</protein>
<dbReference type="OrthoDB" id="10250396at2759"/>
<gene>
    <name evidence="1" type="ORF">D9756_010712</name>
</gene>
<sequence length="381" mass="41612">MLERLEEASERGEVFRTGMELAADRVVVRVGGEVRRAVDDDSEKTTAPQRRRFNTQPQDLPYELLEVGWSGSIGVGCFGSVLAAVAAHIRYLQEHKWKIDEQGCIRPRGVFSPALAFRYYKLCKTYGGPCKPLDQAMVEATVVAEDGYITPSASVKAIYEIVLVKKIMVKVNTRIPYVEGLHDVDHSFVPPNRSPTHVVTRPQDRIGPLTIPINPDRIIALVQSSKPDSAGSNAPPLPKTTIFALSLATLINFDRQRFRVDIYQKVYCLCRAGLGTLRVRPLRWPCRGTIRAAIPSLGGGVARVGCQPGIWGIFIEPVSGKVTLSTAGVTGSSLKDILTKTGPSTRTNYSALSKSAIAVNTSPDNYPRGSSSSILTSSVYR</sequence>
<dbReference type="Gene3D" id="3.40.1080.10">
    <property type="entry name" value="Glutaconate Coenzyme A-transferase"/>
    <property type="match status" value="1"/>
</dbReference>
<dbReference type="GO" id="GO:0008775">
    <property type="term" value="F:acetate CoA-transferase activity"/>
    <property type="evidence" value="ECO:0007669"/>
    <property type="project" value="InterPro"/>
</dbReference>
<dbReference type="EMBL" id="JAACJO010000024">
    <property type="protein sequence ID" value="KAF5347636.1"/>
    <property type="molecule type" value="Genomic_DNA"/>
</dbReference>
<evidence type="ECO:0000313" key="1">
    <source>
        <dbReference type="EMBL" id="KAF5347636.1"/>
    </source>
</evidence>
<dbReference type="GO" id="GO:0006083">
    <property type="term" value="P:acetate metabolic process"/>
    <property type="evidence" value="ECO:0007669"/>
    <property type="project" value="InterPro"/>
</dbReference>
<reference evidence="1 2" key="1">
    <citation type="journal article" date="2020" name="ISME J.">
        <title>Uncovering the hidden diversity of litter-decomposition mechanisms in mushroom-forming fungi.</title>
        <authorList>
            <person name="Floudas D."/>
            <person name="Bentzer J."/>
            <person name="Ahren D."/>
            <person name="Johansson T."/>
            <person name="Persson P."/>
            <person name="Tunlid A."/>
        </authorList>
    </citation>
    <scope>NUCLEOTIDE SEQUENCE [LARGE SCALE GENOMIC DNA]</scope>
    <source>
        <strain evidence="1 2">CBS 146.42</strain>
    </source>
</reference>
<evidence type="ECO:0000313" key="2">
    <source>
        <dbReference type="Proteomes" id="UP000559027"/>
    </source>
</evidence>
<accession>A0A8H5FSL3</accession>
<proteinExistence type="predicted"/>
<keyword evidence="2" id="KW-1185">Reference proteome</keyword>
<dbReference type="InterPro" id="IPR037171">
    <property type="entry name" value="NagB/RpiA_transferase-like"/>
</dbReference>
<organism evidence="1 2">
    <name type="scientific">Leucocoprinus leucothites</name>
    <dbReference type="NCBI Taxonomy" id="201217"/>
    <lineage>
        <taxon>Eukaryota</taxon>
        <taxon>Fungi</taxon>
        <taxon>Dikarya</taxon>
        <taxon>Basidiomycota</taxon>
        <taxon>Agaricomycotina</taxon>
        <taxon>Agaricomycetes</taxon>
        <taxon>Agaricomycetidae</taxon>
        <taxon>Agaricales</taxon>
        <taxon>Agaricineae</taxon>
        <taxon>Agaricaceae</taxon>
        <taxon>Leucocoprinus</taxon>
    </lineage>
</organism>
<name>A0A8H5FSL3_9AGAR</name>
<dbReference type="InterPro" id="IPR046433">
    <property type="entry name" value="ActCoA_hydro"/>
</dbReference>